<dbReference type="InterPro" id="IPR036397">
    <property type="entry name" value="RNaseH_sf"/>
</dbReference>
<organism evidence="1">
    <name type="scientific">Aphanomyces astaci</name>
    <name type="common">Crayfish plague agent</name>
    <dbReference type="NCBI Taxonomy" id="112090"/>
    <lineage>
        <taxon>Eukaryota</taxon>
        <taxon>Sar</taxon>
        <taxon>Stramenopiles</taxon>
        <taxon>Oomycota</taxon>
        <taxon>Saprolegniomycetes</taxon>
        <taxon>Saprolegniales</taxon>
        <taxon>Verrucalvaceae</taxon>
        <taxon>Aphanomyces</taxon>
    </lineage>
</organism>
<protein>
    <recommendedName>
        <fullName evidence="2">Tc1-like transposase DDE domain-containing protein</fullName>
    </recommendedName>
</protein>
<evidence type="ECO:0000313" key="1">
    <source>
        <dbReference type="EMBL" id="ETV63968.1"/>
    </source>
</evidence>
<dbReference type="VEuPathDB" id="FungiDB:H257_19097"/>
<proteinExistence type="predicted"/>
<gene>
    <name evidence="1" type="ORF">H257_19097</name>
</gene>
<dbReference type="AlphaFoldDB" id="W4FB73"/>
<dbReference type="Gene3D" id="3.30.420.10">
    <property type="entry name" value="Ribonuclease H-like superfamily/Ribonuclease H"/>
    <property type="match status" value="1"/>
</dbReference>
<accession>W4FB73</accession>
<dbReference type="RefSeq" id="XP_009846548.1">
    <property type="nucleotide sequence ID" value="XM_009848246.1"/>
</dbReference>
<name>W4FB73_APHAT</name>
<dbReference type="EMBL" id="KI913463">
    <property type="protein sequence ID" value="ETV63968.1"/>
    <property type="molecule type" value="Genomic_DNA"/>
</dbReference>
<dbReference type="PANTHER" id="PTHR47169:SF2">
    <property type="entry name" value="OS01G0541250 PROTEIN"/>
    <property type="match status" value="1"/>
</dbReference>
<reference evidence="1" key="1">
    <citation type="submission" date="2013-12" db="EMBL/GenBank/DDBJ databases">
        <title>The Genome Sequence of Aphanomyces astaci APO3.</title>
        <authorList>
            <consortium name="The Broad Institute Genomics Platform"/>
            <person name="Russ C."/>
            <person name="Tyler B."/>
            <person name="van West P."/>
            <person name="Dieguez-Uribeondo J."/>
            <person name="Young S.K."/>
            <person name="Zeng Q."/>
            <person name="Gargeya S."/>
            <person name="Fitzgerald M."/>
            <person name="Abouelleil A."/>
            <person name="Alvarado L."/>
            <person name="Chapman S.B."/>
            <person name="Gainer-Dewar J."/>
            <person name="Goldberg J."/>
            <person name="Griggs A."/>
            <person name="Gujja S."/>
            <person name="Hansen M."/>
            <person name="Howarth C."/>
            <person name="Imamovic A."/>
            <person name="Ireland A."/>
            <person name="Larimer J."/>
            <person name="McCowan C."/>
            <person name="Murphy C."/>
            <person name="Pearson M."/>
            <person name="Poon T.W."/>
            <person name="Priest M."/>
            <person name="Roberts A."/>
            <person name="Saif S."/>
            <person name="Shea T."/>
            <person name="Sykes S."/>
            <person name="Wortman J."/>
            <person name="Nusbaum C."/>
            <person name="Birren B."/>
        </authorList>
    </citation>
    <scope>NUCLEOTIDE SEQUENCE [LARGE SCALE GENOMIC DNA]</scope>
    <source>
        <strain evidence="1">APO3</strain>
    </source>
</reference>
<evidence type="ECO:0008006" key="2">
    <source>
        <dbReference type="Google" id="ProtNLM"/>
    </source>
</evidence>
<dbReference type="GO" id="GO:0003676">
    <property type="term" value="F:nucleic acid binding"/>
    <property type="evidence" value="ECO:0007669"/>
    <property type="project" value="InterPro"/>
</dbReference>
<dbReference type="OrthoDB" id="122798at2759"/>
<dbReference type="PANTHER" id="PTHR47169">
    <property type="entry name" value="OS01G0541250 PROTEIN"/>
    <property type="match status" value="1"/>
</dbReference>
<sequence length="355" mass="41297">MPRGQSCRELANDERTAIYHSLLELKVNARVQHGFMKALCEKYSVTRQAISRIWIQGQRSLSAASGIPLATLWKLLKSKAIRRRSSRLKPMLTEHHKAQRMSFVRGFIKSTRDGGHSWHDMLDRVHIDEKWFYITKLNRKYYLWHDEDVPHRKCHSKAHIQKVMFVTAVARPRYDPAQRKMWDGKEAKRTSKNRVRGTPITVPMTVTKDIYRRFIIEHVIPSIRLKWPGHRGNTIYIQKDNARPHVSIRDPDVVAAGALHGWDIRLDSQPPMSPDFNVLDLGFFNAIQSLQHQKMSRCIEDLVAAVHEAYVEMDWKILDKTFMTLQNVMKEAFKANGDNVYALPHASKDKTRKTS</sequence>
<dbReference type="GeneID" id="20821093"/>